<keyword evidence="12" id="KW-1185">Reference proteome</keyword>
<evidence type="ECO:0000256" key="3">
    <source>
        <dbReference type="ARBA" id="ARBA00011270"/>
    </source>
</evidence>
<dbReference type="HAMAP" id="MF_00131">
    <property type="entry name" value="Trp_synth_alpha"/>
    <property type="match status" value="1"/>
</dbReference>
<dbReference type="InterPro" id="IPR013785">
    <property type="entry name" value="Aldolase_TIM"/>
</dbReference>
<dbReference type="GO" id="GO:0005829">
    <property type="term" value="C:cytosol"/>
    <property type="evidence" value="ECO:0007669"/>
    <property type="project" value="TreeGrafter"/>
</dbReference>
<evidence type="ECO:0000313" key="11">
    <source>
        <dbReference type="EMBL" id="CAI8018419.1"/>
    </source>
</evidence>
<dbReference type="FunFam" id="3.20.20.70:FF:000037">
    <property type="entry name" value="Tryptophan synthase alpha chain"/>
    <property type="match status" value="1"/>
</dbReference>
<keyword evidence="7" id="KW-0057">Aromatic amino acid biosynthesis</keyword>
<dbReference type="SUPFAM" id="SSF51366">
    <property type="entry name" value="Ribulose-phoshate binding barrel"/>
    <property type="match status" value="1"/>
</dbReference>
<dbReference type="Proteomes" id="UP001174909">
    <property type="component" value="Unassembled WGS sequence"/>
</dbReference>
<evidence type="ECO:0000256" key="10">
    <source>
        <dbReference type="RuleBase" id="RU003662"/>
    </source>
</evidence>
<dbReference type="CDD" id="cd04724">
    <property type="entry name" value="Tryptophan_synthase_alpha"/>
    <property type="match status" value="1"/>
</dbReference>
<dbReference type="Pfam" id="PF00290">
    <property type="entry name" value="Trp_syntA"/>
    <property type="match status" value="1"/>
</dbReference>
<keyword evidence="8" id="KW-0456">Lyase</keyword>
<proteinExistence type="inferred from homology"/>
<evidence type="ECO:0000256" key="6">
    <source>
        <dbReference type="ARBA" id="ARBA00022822"/>
    </source>
</evidence>
<dbReference type="NCBIfam" id="TIGR00262">
    <property type="entry name" value="trpA"/>
    <property type="match status" value="1"/>
</dbReference>
<comment type="subunit">
    <text evidence="3">Tetramer of two alpha and two beta chains.</text>
</comment>
<evidence type="ECO:0000256" key="7">
    <source>
        <dbReference type="ARBA" id="ARBA00023141"/>
    </source>
</evidence>
<gene>
    <name evidence="11" type="ORF">GBAR_LOCUS11176</name>
</gene>
<dbReference type="PANTHER" id="PTHR43406:SF1">
    <property type="entry name" value="TRYPTOPHAN SYNTHASE ALPHA CHAIN, CHLOROPLASTIC"/>
    <property type="match status" value="1"/>
</dbReference>
<comment type="caution">
    <text evidence="11">The sequence shown here is derived from an EMBL/GenBank/DDBJ whole genome shotgun (WGS) entry which is preliminary data.</text>
</comment>
<dbReference type="InterPro" id="IPR011060">
    <property type="entry name" value="RibuloseP-bd_barrel"/>
</dbReference>
<dbReference type="InterPro" id="IPR018204">
    <property type="entry name" value="Trp_synthase_alpha_AS"/>
</dbReference>
<keyword evidence="5" id="KW-0028">Amino-acid biosynthesis</keyword>
<protein>
    <recommendedName>
        <fullName evidence="4">tryptophan synthase</fullName>
        <ecNumber evidence="4">4.2.1.20</ecNumber>
    </recommendedName>
</protein>
<dbReference type="InterPro" id="IPR002028">
    <property type="entry name" value="Trp_synthase_suA"/>
</dbReference>
<dbReference type="PROSITE" id="PS00167">
    <property type="entry name" value="TRP_SYNTHASE_ALPHA"/>
    <property type="match status" value="1"/>
</dbReference>
<dbReference type="GO" id="GO:0004834">
    <property type="term" value="F:tryptophan synthase activity"/>
    <property type="evidence" value="ECO:0007669"/>
    <property type="project" value="UniProtKB-EC"/>
</dbReference>
<reference evidence="11" key="1">
    <citation type="submission" date="2023-03" db="EMBL/GenBank/DDBJ databases">
        <authorList>
            <person name="Steffen K."/>
            <person name="Cardenas P."/>
        </authorList>
    </citation>
    <scope>NUCLEOTIDE SEQUENCE</scope>
</reference>
<dbReference type="EMBL" id="CASHTH010001687">
    <property type="protein sequence ID" value="CAI8018419.1"/>
    <property type="molecule type" value="Genomic_DNA"/>
</dbReference>
<organism evidence="11 12">
    <name type="scientific">Geodia barretti</name>
    <name type="common">Barrett's horny sponge</name>
    <dbReference type="NCBI Taxonomy" id="519541"/>
    <lineage>
        <taxon>Eukaryota</taxon>
        <taxon>Metazoa</taxon>
        <taxon>Porifera</taxon>
        <taxon>Demospongiae</taxon>
        <taxon>Heteroscleromorpha</taxon>
        <taxon>Tetractinellida</taxon>
        <taxon>Astrophorina</taxon>
        <taxon>Geodiidae</taxon>
        <taxon>Geodia</taxon>
    </lineage>
</organism>
<dbReference type="Gene3D" id="3.20.20.70">
    <property type="entry name" value="Aldolase class I"/>
    <property type="match status" value="1"/>
</dbReference>
<comment type="pathway">
    <text evidence="2">Amino-acid biosynthesis; L-tryptophan biosynthesis; L-tryptophan from chorismate: step 5/5.</text>
</comment>
<evidence type="ECO:0000256" key="8">
    <source>
        <dbReference type="ARBA" id="ARBA00023239"/>
    </source>
</evidence>
<sequence>MSTSTVTRPDRIAAKFAAIKAEDRPGLVVFVTVGHPYKNAALDVVPRLVAAGADAVELGMPFSDPVGEGPVIQASSYVALQNGVTTQDCLDTAAALRTQIGDTPLILMGYYNPVMAYGLQKFAAACSEATVDGLIIVDLPSSEADALVSELGPYGVHLIPLLAPTSTDESIARSVDIGGGFVYCTSVVGITGARSEVSSRGLALVDRVRQHTGLPVTIGFGISRREHVLDVGRRADAAAVGSALVSALADGPDEQAADRGAVVVAELAGRTL</sequence>
<dbReference type="EC" id="4.2.1.20" evidence="4"/>
<evidence type="ECO:0000256" key="2">
    <source>
        <dbReference type="ARBA" id="ARBA00004733"/>
    </source>
</evidence>
<comment type="similarity">
    <text evidence="10">Belongs to the TrpA family.</text>
</comment>
<evidence type="ECO:0000256" key="9">
    <source>
        <dbReference type="ARBA" id="ARBA00049047"/>
    </source>
</evidence>
<name>A0AA35RVF7_GEOBA</name>
<evidence type="ECO:0000256" key="5">
    <source>
        <dbReference type="ARBA" id="ARBA00022605"/>
    </source>
</evidence>
<keyword evidence="6" id="KW-0822">Tryptophan biosynthesis</keyword>
<evidence type="ECO:0000256" key="4">
    <source>
        <dbReference type="ARBA" id="ARBA00012043"/>
    </source>
</evidence>
<evidence type="ECO:0000256" key="1">
    <source>
        <dbReference type="ARBA" id="ARBA00003365"/>
    </source>
</evidence>
<comment type="function">
    <text evidence="1">The alpha subunit is responsible for the aldol cleavage of indoleglycerol phosphate to indole and glyceraldehyde 3-phosphate.</text>
</comment>
<comment type="catalytic activity">
    <reaction evidence="9">
        <text>(1S,2R)-1-C-(indol-3-yl)glycerol 3-phosphate + L-serine = D-glyceraldehyde 3-phosphate + L-tryptophan + H2O</text>
        <dbReference type="Rhea" id="RHEA:10532"/>
        <dbReference type="ChEBI" id="CHEBI:15377"/>
        <dbReference type="ChEBI" id="CHEBI:33384"/>
        <dbReference type="ChEBI" id="CHEBI:57912"/>
        <dbReference type="ChEBI" id="CHEBI:58866"/>
        <dbReference type="ChEBI" id="CHEBI:59776"/>
        <dbReference type="EC" id="4.2.1.20"/>
    </reaction>
</comment>
<dbReference type="PANTHER" id="PTHR43406">
    <property type="entry name" value="TRYPTOPHAN SYNTHASE, ALPHA CHAIN"/>
    <property type="match status" value="1"/>
</dbReference>
<accession>A0AA35RVF7</accession>
<evidence type="ECO:0000313" key="12">
    <source>
        <dbReference type="Proteomes" id="UP001174909"/>
    </source>
</evidence>
<dbReference type="AlphaFoldDB" id="A0AA35RVF7"/>